<proteinExistence type="predicted"/>
<evidence type="ECO:0000256" key="2">
    <source>
        <dbReference type="ARBA" id="ARBA00022801"/>
    </source>
</evidence>
<evidence type="ECO:0000313" key="4">
    <source>
        <dbReference type="EMBL" id="SHH19162.1"/>
    </source>
</evidence>
<name>A0A1M5QYI5_9RHOB</name>
<dbReference type="AlphaFoldDB" id="A0A1M5QYI5"/>
<dbReference type="STRING" id="870908.SAMN04488044_2149"/>
<accession>A0A1M5QYI5</accession>
<dbReference type="InterPro" id="IPR000917">
    <property type="entry name" value="Sulfatase_N"/>
</dbReference>
<keyword evidence="5" id="KW-1185">Reference proteome</keyword>
<reference evidence="5" key="1">
    <citation type="submission" date="2016-11" db="EMBL/GenBank/DDBJ databases">
        <authorList>
            <person name="Varghese N."/>
            <person name="Submissions S."/>
        </authorList>
    </citation>
    <scope>NUCLEOTIDE SEQUENCE [LARGE SCALE GENOMIC DNA]</scope>
    <source>
        <strain evidence="5">DSM 28223</strain>
    </source>
</reference>
<evidence type="ECO:0000259" key="3">
    <source>
        <dbReference type="Pfam" id="PF00884"/>
    </source>
</evidence>
<dbReference type="GO" id="GO:0008484">
    <property type="term" value="F:sulfuric ester hydrolase activity"/>
    <property type="evidence" value="ECO:0007669"/>
    <property type="project" value="TreeGrafter"/>
</dbReference>
<dbReference type="InterPro" id="IPR017850">
    <property type="entry name" value="Alkaline_phosphatase_core_sf"/>
</dbReference>
<keyword evidence="1" id="KW-0479">Metal-binding</keyword>
<dbReference type="PANTHER" id="PTHR45953:SF1">
    <property type="entry name" value="IDURONATE 2-SULFATASE"/>
    <property type="match status" value="1"/>
</dbReference>
<dbReference type="GO" id="GO:0005737">
    <property type="term" value="C:cytoplasm"/>
    <property type="evidence" value="ECO:0007669"/>
    <property type="project" value="TreeGrafter"/>
</dbReference>
<dbReference type="Proteomes" id="UP000184211">
    <property type="component" value="Unassembled WGS sequence"/>
</dbReference>
<evidence type="ECO:0000313" key="5">
    <source>
        <dbReference type="Proteomes" id="UP000184211"/>
    </source>
</evidence>
<organism evidence="4 5">
    <name type="scientific">Cognatishimia maritima</name>
    <dbReference type="NCBI Taxonomy" id="870908"/>
    <lineage>
        <taxon>Bacteria</taxon>
        <taxon>Pseudomonadati</taxon>
        <taxon>Pseudomonadota</taxon>
        <taxon>Alphaproteobacteria</taxon>
        <taxon>Rhodobacterales</taxon>
        <taxon>Paracoccaceae</taxon>
        <taxon>Cognatishimia</taxon>
    </lineage>
</organism>
<feature type="domain" description="Sulfatase N-terminal" evidence="3">
    <location>
        <begin position="80"/>
        <end position="278"/>
    </location>
</feature>
<dbReference type="RefSeq" id="WP_207546218.1">
    <property type="nucleotide sequence ID" value="NZ_FQWM01000003.1"/>
</dbReference>
<feature type="non-terminal residue" evidence="4">
    <location>
        <position position="1"/>
    </location>
</feature>
<dbReference type="Pfam" id="PF00884">
    <property type="entry name" value="Sulfatase"/>
    <property type="match status" value="1"/>
</dbReference>
<feature type="non-terminal residue" evidence="4">
    <location>
        <position position="363"/>
    </location>
</feature>
<dbReference type="PANTHER" id="PTHR45953">
    <property type="entry name" value="IDURONATE 2-SULFATASE"/>
    <property type="match status" value="1"/>
</dbReference>
<evidence type="ECO:0000256" key="1">
    <source>
        <dbReference type="ARBA" id="ARBA00022723"/>
    </source>
</evidence>
<protein>
    <submittedName>
        <fullName evidence="4">Sulfatase</fullName>
    </submittedName>
</protein>
<dbReference type="Gene3D" id="3.40.720.10">
    <property type="entry name" value="Alkaline Phosphatase, subunit A"/>
    <property type="match status" value="1"/>
</dbReference>
<dbReference type="EMBL" id="FQWM01000003">
    <property type="protein sequence ID" value="SHH19162.1"/>
    <property type="molecule type" value="Genomic_DNA"/>
</dbReference>
<gene>
    <name evidence="4" type="ORF">SAMN04488044_2149</name>
</gene>
<sequence length="363" mass="41056">SAKDYDPDWYGSYFHFGNVQLMLRPHHHTPWADQPNTLHYENWLDQDGQGGKRWRYAKEQYKPEPLNHQGVRSRLEDQWHSSPWVGDRSVEMIEKQGDKPLFAWVSFPDPHPPFLAPKPWCDLYDPEDVVVAKHRDLDLENRPWWHREFLEKRGLVHHSALSDEDGVAWSVGGDMSERAIRELTAIYFGMITAVDTQVGRILDALEAKGELENTVIIFISDHGEWLGDHGLLLKGPMLYDGLLRVPCLMSGPGVAPGVVVDDPVGTVDIRSTLIDLCGLAGEDDNGASWMGLIDGSASRDFAVNEWEVDSQRSGMDMDLITVRSGRYRMSVDLKTDTGELYDMQEDPDEMVNLFDDPGAGAVR</sequence>
<dbReference type="SUPFAM" id="SSF53649">
    <property type="entry name" value="Alkaline phosphatase-like"/>
    <property type="match status" value="1"/>
</dbReference>
<dbReference type="GO" id="GO:0046872">
    <property type="term" value="F:metal ion binding"/>
    <property type="evidence" value="ECO:0007669"/>
    <property type="project" value="UniProtKB-KW"/>
</dbReference>
<keyword evidence="2" id="KW-0378">Hydrolase</keyword>